<dbReference type="InterPro" id="IPR017853">
    <property type="entry name" value="GH"/>
</dbReference>
<dbReference type="Gene3D" id="3.10.50.10">
    <property type="match status" value="1"/>
</dbReference>
<proteinExistence type="predicted"/>
<dbReference type="GO" id="GO:0005975">
    <property type="term" value="P:carbohydrate metabolic process"/>
    <property type="evidence" value="ECO:0007669"/>
    <property type="project" value="InterPro"/>
</dbReference>
<feature type="non-terminal residue" evidence="2">
    <location>
        <position position="1"/>
    </location>
</feature>
<dbReference type="InterPro" id="IPR001223">
    <property type="entry name" value="Glyco_hydro18_cat"/>
</dbReference>
<gene>
    <name evidence="2" type="ORF">METZ01_LOCUS136478</name>
</gene>
<dbReference type="InterPro" id="IPR011583">
    <property type="entry name" value="Chitinase_II/V-like_cat"/>
</dbReference>
<name>A0A381Z3A7_9ZZZZ</name>
<sequence length="208" mass="23887">DRENFTDLVVQLRKYMKEGDILSFAAGASTRFFENSVEWDKVMPLVDNVNLMTYDFYGSGSSKTGHHTALSSNEFQDRSAESSIEALINLGVNPKQIFIGGAFYIKTFKNVENINNGLNQNAEWNRSYNQMNFEDLKSNFNFYWDSLANAPYAYDSINKIFATFDDHKSIKLKSQYALENNLGGIMFWQLMNDKKQNGLLKTMVNEIK</sequence>
<dbReference type="InterPro" id="IPR050314">
    <property type="entry name" value="Glycosyl_Hydrlase_18"/>
</dbReference>
<dbReference type="GO" id="GO:0008061">
    <property type="term" value="F:chitin binding"/>
    <property type="evidence" value="ECO:0007669"/>
    <property type="project" value="InterPro"/>
</dbReference>
<protein>
    <recommendedName>
        <fullName evidence="1">GH18 domain-containing protein</fullName>
    </recommendedName>
</protein>
<feature type="domain" description="GH18" evidence="1">
    <location>
        <begin position="1"/>
        <end position="208"/>
    </location>
</feature>
<evidence type="ECO:0000259" key="1">
    <source>
        <dbReference type="PROSITE" id="PS51910"/>
    </source>
</evidence>
<dbReference type="Pfam" id="PF00704">
    <property type="entry name" value="Glyco_hydro_18"/>
    <property type="match status" value="1"/>
</dbReference>
<dbReference type="SUPFAM" id="SSF54556">
    <property type="entry name" value="Chitinase insertion domain"/>
    <property type="match status" value="1"/>
</dbReference>
<dbReference type="SUPFAM" id="SSF51445">
    <property type="entry name" value="(Trans)glycosidases"/>
    <property type="match status" value="1"/>
</dbReference>
<evidence type="ECO:0000313" key="2">
    <source>
        <dbReference type="EMBL" id="SVA83624.1"/>
    </source>
</evidence>
<dbReference type="PROSITE" id="PS51910">
    <property type="entry name" value="GH18_2"/>
    <property type="match status" value="1"/>
</dbReference>
<dbReference type="PANTHER" id="PTHR11177">
    <property type="entry name" value="CHITINASE"/>
    <property type="match status" value="1"/>
</dbReference>
<dbReference type="SMART" id="SM00636">
    <property type="entry name" value="Glyco_18"/>
    <property type="match status" value="1"/>
</dbReference>
<accession>A0A381Z3A7</accession>
<dbReference type="EMBL" id="UINC01019759">
    <property type="protein sequence ID" value="SVA83624.1"/>
    <property type="molecule type" value="Genomic_DNA"/>
</dbReference>
<dbReference type="PANTHER" id="PTHR11177:SF317">
    <property type="entry name" value="CHITINASE 12-RELATED"/>
    <property type="match status" value="1"/>
</dbReference>
<reference evidence="2" key="1">
    <citation type="submission" date="2018-05" db="EMBL/GenBank/DDBJ databases">
        <authorList>
            <person name="Lanie J.A."/>
            <person name="Ng W.-L."/>
            <person name="Kazmierczak K.M."/>
            <person name="Andrzejewski T.M."/>
            <person name="Davidsen T.M."/>
            <person name="Wayne K.J."/>
            <person name="Tettelin H."/>
            <person name="Glass J.I."/>
            <person name="Rusch D."/>
            <person name="Podicherti R."/>
            <person name="Tsui H.-C.T."/>
            <person name="Winkler M.E."/>
        </authorList>
    </citation>
    <scope>NUCLEOTIDE SEQUENCE</scope>
</reference>
<dbReference type="Gene3D" id="3.20.20.80">
    <property type="entry name" value="Glycosidases"/>
    <property type="match status" value="1"/>
</dbReference>
<dbReference type="AlphaFoldDB" id="A0A381Z3A7"/>
<dbReference type="InterPro" id="IPR029070">
    <property type="entry name" value="Chitinase_insertion_sf"/>
</dbReference>
<organism evidence="2">
    <name type="scientific">marine metagenome</name>
    <dbReference type="NCBI Taxonomy" id="408172"/>
    <lineage>
        <taxon>unclassified sequences</taxon>
        <taxon>metagenomes</taxon>
        <taxon>ecological metagenomes</taxon>
    </lineage>
</organism>